<dbReference type="EMBL" id="FOTI01000035">
    <property type="protein sequence ID" value="SFL84478.1"/>
    <property type="molecule type" value="Genomic_DNA"/>
</dbReference>
<feature type="domain" description="Flavodoxin-like" evidence="1">
    <location>
        <begin position="4"/>
        <end position="154"/>
    </location>
</feature>
<dbReference type="SUPFAM" id="SSF52218">
    <property type="entry name" value="Flavoproteins"/>
    <property type="match status" value="1"/>
</dbReference>
<dbReference type="GO" id="GO:0009055">
    <property type="term" value="F:electron transfer activity"/>
    <property type="evidence" value="ECO:0007669"/>
    <property type="project" value="InterPro"/>
</dbReference>
<reference evidence="2 3" key="1">
    <citation type="submission" date="2016-10" db="EMBL/GenBank/DDBJ databases">
        <authorList>
            <person name="de Groot N.N."/>
        </authorList>
    </citation>
    <scope>NUCLEOTIDE SEQUENCE [LARGE SCALE GENOMIC DNA]</scope>
    <source>
        <strain evidence="2 3">ATCC 51327</strain>
    </source>
</reference>
<dbReference type="PANTHER" id="PTHR39201">
    <property type="entry name" value="EXPORTED PROTEIN-RELATED"/>
    <property type="match status" value="1"/>
</dbReference>
<dbReference type="Gene3D" id="3.40.50.360">
    <property type="match status" value="1"/>
</dbReference>
<dbReference type="PANTHER" id="PTHR39201:SF1">
    <property type="entry name" value="FLAVODOXIN-LIKE DOMAIN-CONTAINING PROTEIN"/>
    <property type="match status" value="1"/>
</dbReference>
<proteinExistence type="predicted"/>
<dbReference type="PROSITE" id="PS00201">
    <property type="entry name" value="FLAVODOXIN"/>
    <property type="match status" value="1"/>
</dbReference>
<dbReference type="InterPro" id="IPR001226">
    <property type="entry name" value="Flavodoxin_CS"/>
</dbReference>
<sequence length="158" mass="17707">MSSKNLIIYYSWSGNTAKIAKLIQNNIGGKIISLKPLLPYSKSYQITLKRARREIKNNSLPELENNLSEFNSYNNIFIGTPNWCSTVAPPVLSFLKTNNFSKQLIIPFLTHGGGGTGNIFQQIIKHCPNSRVEQGLSIRGGSSSQAEVENWLNKFKFN</sequence>
<keyword evidence="3" id="KW-1185">Reference proteome</keyword>
<dbReference type="InterPro" id="IPR029039">
    <property type="entry name" value="Flavoprotein-like_sf"/>
</dbReference>
<dbReference type="GO" id="GO:0016651">
    <property type="term" value="F:oxidoreductase activity, acting on NAD(P)H"/>
    <property type="evidence" value="ECO:0007669"/>
    <property type="project" value="UniProtKB-ARBA"/>
</dbReference>
<evidence type="ECO:0000259" key="1">
    <source>
        <dbReference type="Pfam" id="PF12682"/>
    </source>
</evidence>
<gene>
    <name evidence="2" type="ORF">SAMN02983006_02182</name>
</gene>
<dbReference type="AlphaFoldDB" id="A0A1I4L0D3"/>
<name>A0A1I4L0D3_9FIRM</name>
<dbReference type="Proteomes" id="UP000199006">
    <property type="component" value="Unassembled WGS sequence"/>
</dbReference>
<accession>A0A1I4L0D3</accession>
<dbReference type="Pfam" id="PF12682">
    <property type="entry name" value="Flavodoxin_4"/>
    <property type="match status" value="1"/>
</dbReference>
<evidence type="ECO:0000313" key="3">
    <source>
        <dbReference type="Proteomes" id="UP000199006"/>
    </source>
</evidence>
<protein>
    <submittedName>
        <fullName evidence="2">Flavodoxin</fullName>
    </submittedName>
</protein>
<dbReference type="GO" id="GO:0010181">
    <property type="term" value="F:FMN binding"/>
    <property type="evidence" value="ECO:0007669"/>
    <property type="project" value="InterPro"/>
</dbReference>
<organism evidence="2 3">
    <name type="scientific">Halanaerobium salsuginis</name>
    <dbReference type="NCBI Taxonomy" id="29563"/>
    <lineage>
        <taxon>Bacteria</taxon>
        <taxon>Bacillati</taxon>
        <taxon>Bacillota</taxon>
        <taxon>Clostridia</taxon>
        <taxon>Halanaerobiales</taxon>
        <taxon>Halanaerobiaceae</taxon>
        <taxon>Halanaerobium</taxon>
    </lineage>
</organism>
<dbReference type="STRING" id="29563.SAMN02983006_02182"/>
<dbReference type="OrthoDB" id="9806505at2"/>
<evidence type="ECO:0000313" key="2">
    <source>
        <dbReference type="EMBL" id="SFL84478.1"/>
    </source>
</evidence>
<dbReference type="RefSeq" id="WP_089862223.1">
    <property type="nucleotide sequence ID" value="NZ_FOTI01000035.1"/>
</dbReference>
<dbReference type="InterPro" id="IPR008254">
    <property type="entry name" value="Flavodoxin/NO_synth"/>
</dbReference>